<dbReference type="SUPFAM" id="SSF75304">
    <property type="entry name" value="Amidase signature (AS) enzymes"/>
    <property type="match status" value="1"/>
</dbReference>
<accession>A0ABV7AKC8</accession>
<dbReference type="EMBL" id="JBHRSK010000014">
    <property type="protein sequence ID" value="MFC2969583.1"/>
    <property type="molecule type" value="Genomic_DNA"/>
</dbReference>
<protein>
    <submittedName>
        <fullName evidence="2">Amidase</fullName>
    </submittedName>
</protein>
<dbReference type="InterPro" id="IPR023631">
    <property type="entry name" value="Amidase_dom"/>
</dbReference>
<dbReference type="Pfam" id="PF01425">
    <property type="entry name" value="Amidase"/>
    <property type="match status" value="1"/>
</dbReference>
<dbReference type="InterPro" id="IPR036928">
    <property type="entry name" value="AS_sf"/>
</dbReference>
<dbReference type="Proteomes" id="UP001595443">
    <property type="component" value="Unassembled WGS sequence"/>
</dbReference>
<gene>
    <name evidence="2" type="ORF">ACFOES_15895</name>
</gene>
<organism evidence="2 3">
    <name type="scientific">Acidimangrovimonas pyrenivorans</name>
    <dbReference type="NCBI Taxonomy" id="2030798"/>
    <lineage>
        <taxon>Bacteria</taxon>
        <taxon>Pseudomonadati</taxon>
        <taxon>Pseudomonadota</taxon>
        <taxon>Alphaproteobacteria</taxon>
        <taxon>Rhodobacterales</taxon>
        <taxon>Paracoccaceae</taxon>
        <taxon>Acidimangrovimonas</taxon>
    </lineage>
</organism>
<sequence length="552" mass="58134">MTETTITPEDIAAAERLMGIAYTARERAQMTGNMAGQIDSAIARREVSLPNAAPMALRFDPRLPNFAMPAPEGVLRYSGSDPGPVPDNPEDVAFAPLTSLSAWVGSGVLSSRSLTELYLRRIEALNPKLECFATVMRKQALAEADAADALLKGGVYLGPLHGIPYALKDLFDTKGTITGWGAEPFQHRLPEADAAIVHKLRAAGAVLLGKSTVGALAYNDIWYGGRTRNPWNLNEGSSGSSAGSASATAAGLCGFSIGTETLGSITSPSQRCGTTGLRPTFGRVSRAGGMALCNSLDKVGPICRSVEDTAMVLAAINGGDIADRGSIDAPFHFDATAGIAGMKLGYLPEAFGDGATDVDRAALEAAKGLGIEVVEVSLPDLPYGALMNILYAEAAATFEELTLTDADDTLTWQDDGAWPNTFRKARFLSAVDHVQLDRLRYQVMLALDGLFAEVDALIGPFMTGPMLVASNFTGHPCLHLRAGFLDLGTRGMASLGAGKLTTGEADDAGRTFRVPQGISLWGRLYQEGPILNLGMALERALGVAGERPEFPA</sequence>
<dbReference type="RefSeq" id="WP_377834303.1">
    <property type="nucleotide sequence ID" value="NZ_JBHRSK010000014.1"/>
</dbReference>
<name>A0ABV7AKC8_9RHOB</name>
<comment type="caution">
    <text evidence="2">The sequence shown here is derived from an EMBL/GenBank/DDBJ whole genome shotgun (WGS) entry which is preliminary data.</text>
</comment>
<evidence type="ECO:0000313" key="2">
    <source>
        <dbReference type="EMBL" id="MFC2969583.1"/>
    </source>
</evidence>
<dbReference type="PANTHER" id="PTHR11895:SF73">
    <property type="entry name" value="AMIDASE FAMILY PROTEIN"/>
    <property type="match status" value="1"/>
</dbReference>
<reference evidence="3" key="1">
    <citation type="journal article" date="2019" name="Int. J. Syst. Evol. Microbiol.">
        <title>The Global Catalogue of Microorganisms (GCM) 10K type strain sequencing project: providing services to taxonomists for standard genome sequencing and annotation.</title>
        <authorList>
            <consortium name="The Broad Institute Genomics Platform"/>
            <consortium name="The Broad Institute Genome Sequencing Center for Infectious Disease"/>
            <person name="Wu L."/>
            <person name="Ma J."/>
        </authorList>
    </citation>
    <scope>NUCLEOTIDE SEQUENCE [LARGE SCALE GENOMIC DNA]</scope>
    <source>
        <strain evidence="3">KCTC 62192</strain>
    </source>
</reference>
<feature type="domain" description="Amidase" evidence="1">
    <location>
        <begin position="114"/>
        <end position="467"/>
    </location>
</feature>
<dbReference type="InterPro" id="IPR000120">
    <property type="entry name" value="Amidase"/>
</dbReference>
<proteinExistence type="predicted"/>
<dbReference type="PANTHER" id="PTHR11895">
    <property type="entry name" value="TRANSAMIDASE"/>
    <property type="match status" value="1"/>
</dbReference>
<dbReference type="Gene3D" id="3.90.1300.10">
    <property type="entry name" value="Amidase signature (AS) domain"/>
    <property type="match status" value="1"/>
</dbReference>
<evidence type="ECO:0000313" key="3">
    <source>
        <dbReference type="Proteomes" id="UP001595443"/>
    </source>
</evidence>
<keyword evidence="3" id="KW-1185">Reference proteome</keyword>
<evidence type="ECO:0000259" key="1">
    <source>
        <dbReference type="Pfam" id="PF01425"/>
    </source>
</evidence>